<dbReference type="EMBL" id="BARW01028231">
    <property type="protein sequence ID" value="GAJ10667.1"/>
    <property type="molecule type" value="Genomic_DNA"/>
</dbReference>
<protein>
    <submittedName>
        <fullName evidence="1">Uncharacterized protein</fullName>
    </submittedName>
</protein>
<feature type="non-terminal residue" evidence="1">
    <location>
        <position position="255"/>
    </location>
</feature>
<proteinExistence type="predicted"/>
<evidence type="ECO:0000313" key="1">
    <source>
        <dbReference type="EMBL" id="GAJ10667.1"/>
    </source>
</evidence>
<comment type="caution">
    <text evidence="1">The sequence shown here is derived from an EMBL/GenBank/DDBJ whole genome shotgun (WGS) entry which is preliminary data.</text>
</comment>
<sequence>GTILSGYMDFYNQSLYPGVLPEPVTLIEPDVTKHSEPVLLTCQQSLNAVGYQLLVGSDPYRVMDYTLISDTPAPPTVGITQSELPEGARYWTIKVRDQWGSTIYADPIPLLFLTCTGYELIWQKELSGTEFEYSFRMKVKNQSLYDVENITMEVASTPANITALNSKVFYYSVPAGEEVLSQDTFVVRIDQSSAVDINDIIWQITDEQEVFPPSDLNKTDSIDFYDLNVFERCWLGVAAPEQGLVAYLMLNDVAG</sequence>
<feature type="non-terminal residue" evidence="1">
    <location>
        <position position="1"/>
    </location>
</feature>
<accession>X1V4C8</accession>
<reference evidence="1" key="1">
    <citation type="journal article" date="2014" name="Front. Microbiol.">
        <title>High frequency of phylogenetically diverse reductive dehalogenase-homologous genes in deep subseafloor sedimentary metagenomes.</title>
        <authorList>
            <person name="Kawai M."/>
            <person name="Futagami T."/>
            <person name="Toyoda A."/>
            <person name="Takaki Y."/>
            <person name="Nishi S."/>
            <person name="Hori S."/>
            <person name="Arai W."/>
            <person name="Tsubouchi T."/>
            <person name="Morono Y."/>
            <person name="Uchiyama I."/>
            <person name="Ito T."/>
            <person name="Fujiyama A."/>
            <person name="Inagaki F."/>
            <person name="Takami H."/>
        </authorList>
    </citation>
    <scope>NUCLEOTIDE SEQUENCE</scope>
    <source>
        <strain evidence="1">Expedition CK06-06</strain>
    </source>
</reference>
<organism evidence="1">
    <name type="scientific">marine sediment metagenome</name>
    <dbReference type="NCBI Taxonomy" id="412755"/>
    <lineage>
        <taxon>unclassified sequences</taxon>
        <taxon>metagenomes</taxon>
        <taxon>ecological metagenomes</taxon>
    </lineage>
</organism>
<gene>
    <name evidence="1" type="ORF">S12H4_45630</name>
</gene>
<name>X1V4C8_9ZZZZ</name>
<dbReference type="AlphaFoldDB" id="X1V4C8"/>